<reference evidence="8" key="2">
    <citation type="submission" date="2021-04" db="EMBL/GenBank/DDBJ databases">
        <authorList>
            <person name="Gilroy R."/>
        </authorList>
    </citation>
    <scope>NUCLEOTIDE SEQUENCE</scope>
    <source>
        <strain evidence="8">5134</strain>
    </source>
</reference>
<proteinExistence type="predicted"/>
<feature type="transmembrane region" description="Helical" evidence="6">
    <location>
        <begin position="275"/>
        <end position="293"/>
    </location>
</feature>
<evidence type="ECO:0000256" key="6">
    <source>
        <dbReference type="SAM" id="Phobius"/>
    </source>
</evidence>
<evidence type="ECO:0000313" key="9">
    <source>
        <dbReference type="Proteomes" id="UP000886844"/>
    </source>
</evidence>
<dbReference type="InterPro" id="IPR050375">
    <property type="entry name" value="MFS_TsgA-like"/>
</dbReference>
<dbReference type="GO" id="GO:0005886">
    <property type="term" value="C:plasma membrane"/>
    <property type="evidence" value="ECO:0007669"/>
    <property type="project" value="UniProtKB-SubCell"/>
</dbReference>
<evidence type="ECO:0000256" key="5">
    <source>
        <dbReference type="ARBA" id="ARBA00023136"/>
    </source>
</evidence>
<dbReference type="Pfam" id="PF07690">
    <property type="entry name" value="MFS_1"/>
    <property type="match status" value="1"/>
</dbReference>
<protein>
    <submittedName>
        <fullName evidence="8">MFS transporter</fullName>
    </submittedName>
</protein>
<evidence type="ECO:0000256" key="3">
    <source>
        <dbReference type="ARBA" id="ARBA00022692"/>
    </source>
</evidence>
<dbReference type="InterPro" id="IPR036259">
    <property type="entry name" value="MFS_trans_sf"/>
</dbReference>
<dbReference type="PANTHER" id="PTHR43702">
    <property type="entry name" value="L-FUCOSE-PROTON SYMPORTER"/>
    <property type="match status" value="1"/>
</dbReference>
<dbReference type="GO" id="GO:0022857">
    <property type="term" value="F:transmembrane transporter activity"/>
    <property type="evidence" value="ECO:0007669"/>
    <property type="project" value="InterPro"/>
</dbReference>
<feature type="transmembrane region" description="Helical" evidence="6">
    <location>
        <begin position="332"/>
        <end position="350"/>
    </location>
</feature>
<dbReference type="InterPro" id="IPR011701">
    <property type="entry name" value="MFS"/>
</dbReference>
<keyword evidence="5 6" id="KW-0472">Membrane</keyword>
<feature type="transmembrane region" description="Helical" evidence="6">
    <location>
        <begin position="12"/>
        <end position="34"/>
    </location>
</feature>
<evidence type="ECO:0000256" key="2">
    <source>
        <dbReference type="ARBA" id="ARBA00022475"/>
    </source>
</evidence>
<accession>A0A9D1Z268</accession>
<evidence type="ECO:0000313" key="8">
    <source>
        <dbReference type="EMBL" id="HIY69508.1"/>
    </source>
</evidence>
<feature type="transmembrane region" description="Helical" evidence="6">
    <location>
        <begin position="211"/>
        <end position="230"/>
    </location>
</feature>
<feature type="transmembrane region" description="Helical" evidence="6">
    <location>
        <begin position="250"/>
        <end position="268"/>
    </location>
</feature>
<feature type="transmembrane region" description="Helical" evidence="6">
    <location>
        <begin position="74"/>
        <end position="92"/>
    </location>
</feature>
<dbReference type="Gene3D" id="1.20.1250.20">
    <property type="entry name" value="MFS general substrate transporter like domains"/>
    <property type="match status" value="2"/>
</dbReference>
<feature type="transmembrane region" description="Helical" evidence="6">
    <location>
        <begin position="46"/>
        <end position="67"/>
    </location>
</feature>
<feature type="transmembrane region" description="Helical" evidence="6">
    <location>
        <begin position="133"/>
        <end position="156"/>
    </location>
</feature>
<dbReference type="Proteomes" id="UP000886844">
    <property type="component" value="Unassembled WGS sequence"/>
</dbReference>
<feature type="transmembrane region" description="Helical" evidence="6">
    <location>
        <begin position="299"/>
        <end position="320"/>
    </location>
</feature>
<comment type="caution">
    <text evidence="8">The sequence shown here is derived from an EMBL/GenBank/DDBJ whole genome shotgun (WGS) entry which is preliminary data.</text>
</comment>
<keyword evidence="4 6" id="KW-1133">Transmembrane helix</keyword>
<gene>
    <name evidence="8" type="ORF">H9828_08840</name>
</gene>
<feature type="domain" description="Major facilitator superfamily (MFS) profile" evidence="7">
    <location>
        <begin position="9"/>
        <end position="390"/>
    </location>
</feature>
<dbReference type="AlphaFoldDB" id="A0A9D1Z268"/>
<dbReference type="PROSITE" id="PS50850">
    <property type="entry name" value="MFS"/>
    <property type="match status" value="1"/>
</dbReference>
<keyword evidence="3 6" id="KW-0812">Transmembrane</keyword>
<feature type="transmembrane region" description="Helical" evidence="6">
    <location>
        <begin position="98"/>
        <end position="121"/>
    </location>
</feature>
<evidence type="ECO:0000259" key="7">
    <source>
        <dbReference type="PROSITE" id="PS50850"/>
    </source>
</evidence>
<reference evidence="8" key="1">
    <citation type="journal article" date="2021" name="PeerJ">
        <title>Extensive microbial diversity within the chicken gut microbiome revealed by metagenomics and culture.</title>
        <authorList>
            <person name="Gilroy R."/>
            <person name="Ravi A."/>
            <person name="Getino M."/>
            <person name="Pursley I."/>
            <person name="Horton D.L."/>
            <person name="Alikhan N.F."/>
            <person name="Baker D."/>
            <person name="Gharbi K."/>
            <person name="Hall N."/>
            <person name="Watson M."/>
            <person name="Adriaenssens E.M."/>
            <person name="Foster-Nyarko E."/>
            <person name="Jarju S."/>
            <person name="Secka A."/>
            <person name="Antonio M."/>
            <person name="Oren A."/>
            <person name="Chaudhuri R.R."/>
            <person name="La Ragione R."/>
            <person name="Hildebrand F."/>
            <person name="Pallen M.J."/>
        </authorList>
    </citation>
    <scope>NUCLEOTIDE SEQUENCE</scope>
    <source>
        <strain evidence="8">5134</strain>
    </source>
</reference>
<organism evidence="8 9">
    <name type="scientific">Candidatus Alistipes intestinigallinarum</name>
    <dbReference type="NCBI Taxonomy" id="2838440"/>
    <lineage>
        <taxon>Bacteria</taxon>
        <taxon>Pseudomonadati</taxon>
        <taxon>Bacteroidota</taxon>
        <taxon>Bacteroidia</taxon>
        <taxon>Bacteroidales</taxon>
        <taxon>Rikenellaceae</taxon>
        <taxon>Alistipes</taxon>
    </lineage>
</organism>
<comment type="subcellular location">
    <subcellularLocation>
        <location evidence="1">Cell inner membrane</location>
        <topology evidence="1">Multi-pass membrane protein</topology>
    </subcellularLocation>
</comment>
<dbReference type="InterPro" id="IPR020846">
    <property type="entry name" value="MFS_dom"/>
</dbReference>
<dbReference type="PANTHER" id="PTHR43702:SF3">
    <property type="entry name" value="PROTEIN TSGA"/>
    <property type="match status" value="1"/>
</dbReference>
<name>A0A9D1Z268_9BACT</name>
<keyword evidence="2" id="KW-1003">Cell membrane</keyword>
<sequence length="390" mass="41706">MKNNRGFRLQLFPILSGFFVMGFVDVVGIATNYVKQDFHLSDTLSNLLPMMVFLWFAVCSVPSGLLMSRIGRRNTVLLSLGITLVAMLLPLVSYGFAWLLVAFALLGIGNTVLQVSLNPMVAAIVTGDRMASVLTLGQFVKAVSSFLGPVIAGAAASCFGDWNLIFGAYAVVTLLSAVWMWASIGSDRPAAERPASFSSTLSLFADRNIRWLFVGILAVVGLDVGLNTGIPKLLMARTDLALNEAGLGTSLYFISRTAGTFLGTFLLARIPRDRFLGVSLSFALLAFAGLLLVSELWLLSLLIVLVGLCCSNVFSILFSYALEQRPQQADEVSALMIMGVSGGVVVMPFMGLLSDAWGAVAGMLPLLLCLLYLLGVSRKAGKFGPQPPKA</sequence>
<dbReference type="SUPFAM" id="SSF103473">
    <property type="entry name" value="MFS general substrate transporter"/>
    <property type="match status" value="1"/>
</dbReference>
<feature type="transmembrane region" description="Helical" evidence="6">
    <location>
        <begin position="162"/>
        <end position="184"/>
    </location>
</feature>
<evidence type="ECO:0000256" key="1">
    <source>
        <dbReference type="ARBA" id="ARBA00004429"/>
    </source>
</evidence>
<dbReference type="EMBL" id="DXDA01000068">
    <property type="protein sequence ID" value="HIY69508.1"/>
    <property type="molecule type" value="Genomic_DNA"/>
</dbReference>
<evidence type="ECO:0000256" key="4">
    <source>
        <dbReference type="ARBA" id="ARBA00022989"/>
    </source>
</evidence>
<feature type="transmembrane region" description="Helical" evidence="6">
    <location>
        <begin position="356"/>
        <end position="374"/>
    </location>
</feature>